<dbReference type="Pfam" id="PF07883">
    <property type="entry name" value="Cupin_2"/>
    <property type="match status" value="1"/>
</dbReference>
<gene>
    <name evidence="2" type="ORF">SAMN06297251_104322</name>
</gene>
<dbReference type="Proteomes" id="UP000192656">
    <property type="component" value="Unassembled WGS sequence"/>
</dbReference>
<evidence type="ECO:0000259" key="1">
    <source>
        <dbReference type="Pfam" id="PF07883"/>
    </source>
</evidence>
<dbReference type="Gene3D" id="2.60.120.10">
    <property type="entry name" value="Jelly Rolls"/>
    <property type="match status" value="1"/>
</dbReference>
<reference evidence="2 3" key="1">
    <citation type="submission" date="2017-04" db="EMBL/GenBank/DDBJ databases">
        <authorList>
            <person name="Afonso C.L."/>
            <person name="Miller P.J."/>
            <person name="Scott M.A."/>
            <person name="Spackman E."/>
            <person name="Goraichik I."/>
            <person name="Dimitrov K.M."/>
            <person name="Suarez D.L."/>
            <person name="Swayne D.E."/>
        </authorList>
    </citation>
    <scope>NUCLEOTIDE SEQUENCE [LARGE SCALE GENOMIC DNA]</scope>
    <source>
        <strain evidence="2 3">CGMCC 1.10972</strain>
    </source>
</reference>
<proteinExistence type="predicted"/>
<dbReference type="RefSeq" id="WP_084409425.1">
    <property type="nucleotide sequence ID" value="NZ_FWXR01000004.1"/>
</dbReference>
<name>A0A1W2AN65_9HYPH</name>
<dbReference type="SUPFAM" id="SSF51182">
    <property type="entry name" value="RmlC-like cupins"/>
    <property type="match status" value="1"/>
</dbReference>
<evidence type="ECO:0000313" key="2">
    <source>
        <dbReference type="EMBL" id="SMC61970.1"/>
    </source>
</evidence>
<keyword evidence="3" id="KW-1185">Reference proteome</keyword>
<sequence length="126" mass="13614">MTNTLADALKKLPLPATAEWPEGRLDVEVLSHGTMTLEVFAPGKSEATRKPHFQDRLYIVTRGQAVIHGEGKPNSLGAGDVFFVRAGSEHRFNDASDDFAAWIVYWGPEGGEAPSPHPSVFAAIDA</sequence>
<dbReference type="GO" id="GO:0016853">
    <property type="term" value="F:isomerase activity"/>
    <property type="evidence" value="ECO:0007669"/>
    <property type="project" value="UniProtKB-KW"/>
</dbReference>
<keyword evidence="2" id="KW-0413">Isomerase</keyword>
<dbReference type="AlphaFoldDB" id="A0A1W2AN65"/>
<dbReference type="EMBL" id="FWXR01000004">
    <property type="protein sequence ID" value="SMC61970.1"/>
    <property type="molecule type" value="Genomic_DNA"/>
</dbReference>
<dbReference type="InterPro" id="IPR014710">
    <property type="entry name" value="RmlC-like_jellyroll"/>
</dbReference>
<dbReference type="InterPro" id="IPR013096">
    <property type="entry name" value="Cupin_2"/>
</dbReference>
<protein>
    <submittedName>
        <fullName evidence="2">Mannose-6-phosphate isomerase, cupin superfamily</fullName>
    </submittedName>
</protein>
<organism evidence="2 3">
    <name type="scientific">Fulvimarina manganoxydans</name>
    <dbReference type="NCBI Taxonomy" id="937218"/>
    <lineage>
        <taxon>Bacteria</taxon>
        <taxon>Pseudomonadati</taxon>
        <taxon>Pseudomonadota</taxon>
        <taxon>Alphaproteobacteria</taxon>
        <taxon>Hyphomicrobiales</taxon>
        <taxon>Aurantimonadaceae</taxon>
        <taxon>Fulvimarina</taxon>
    </lineage>
</organism>
<dbReference type="InterPro" id="IPR011051">
    <property type="entry name" value="RmlC_Cupin_sf"/>
</dbReference>
<accession>A0A1W2AN65</accession>
<dbReference type="STRING" id="937218.SAMN06297251_104322"/>
<feature type="domain" description="Cupin type-2" evidence="1">
    <location>
        <begin position="37"/>
        <end position="104"/>
    </location>
</feature>
<evidence type="ECO:0000313" key="3">
    <source>
        <dbReference type="Proteomes" id="UP000192656"/>
    </source>
</evidence>
<dbReference type="OrthoDB" id="9798709at2"/>